<feature type="compositionally biased region" description="Acidic residues" evidence="8">
    <location>
        <begin position="262"/>
        <end position="282"/>
    </location>
</feature>
<feature type="compositionally biased region" description="Acidic residues" evidence="8">
    <location>
        <begin position="434"/>
        <end position="447"/>
    </location>
</feature>
<evidence type="ECO:0000259" key="9">
    <source>
        <dbReference type="PROSITE" id="PS51366"/>
    </source>
</evidence>
<feature type="compositionally biased region" description="Basic and acidic residues" evidence="8">
    <location>
        <begin position="321"/>
        <end position="362"/>
    </location>
</feature>
<evidence type="ECO:0000256" key="6">
    <source>
        <dbReference type="ARBA" id="ARBA00072504"/>
    </source>
</evidence>
<dbReference type="Pfam" id="PF02847">
    <property type="entry name" value="MA3"/>
    <property type="match status" value="1"/>
</dbReference>
<dbReference type="InterPro" id="IPR050781">
    <property type="entry name" value="CWC22_splicing_factor"/>
</dbReference>
<evidence type="ECO:0000313" key="10">
    <source>
        <dbReference type="EMBL" id="KAJ7322168.1"/>
    </source>
</evidence>
<sequence>MKRAPFSSSSSSSSSAPGNGRPRNKRPGAGQRRRQNEAGKLQKMGQAVREFVESAAGSEGRFPSLSGTPNRAAAAAHRRRNRREKPKPPPEEKKAAKEKRPPEAPEEEENKEPKPRPGARPSTAPSAPSVARKRALLAANEAEEREIRRLERQLGLRKRRRKARPGWKEEEEEDDDDDKAAALPPSFARDGLGYVLGALGSGATFLGLDGSSEEEEEGARGEPGDGLNLTDQGGDTDGQEDDDGEEEEEGAGEGLSLTNEGNDTDGQEDDGEEELEEEEEGAGGEPGDGLSLTDEGGDGQEDDGEEEEEEEGAGEGLSLTDEGRPEPEKNGQEGAEKKNWRRRKELERMAMDRKMTEKKPVADEGDGTNGQEDNGEEELEEEDGGGEGLSLTDEGDRTDGQEDDGEEELEEEEGDRGEPGEGLSLTGENNTTDGQEDGEEELEEEGAGEGLSLTDEGSDTDGQEEDGEEELEEEEGDGGEPGEGLILTNEGGNTNGQEDDGDEELEEEEDSALGEEEGDESSMEGEGGSEEEEAYHSIRSSEDEAQTEKLPSQTAAKYLLPHLRRPEEMLDSKRREELERLKKTVKGLVNRLSEPNLASISGQLEELYMAHSRKDMNETLTNTVISACVTSSAMPSRLVMEHVLLISVLYQTVGIEVGAHFLETAVRKFDEVYKSETEGKECENLLTLIAHLYNFHVVHSLLIFDILKKLVSTFSEKDIELILLLLKNVGFSLRKDDALALKELITEVQKKANAVGKQFQDQSRVRFMLEIMLALKNNDMRKIPGYDPEPAEKLRKLLRTLVHGGNSGKEAQLRVSLESLLSADQVGRWWIVGSSWSGAPMIDSTSNKIQHVLPAGKVSSKILELARKQRMNTDIRRNIFCILMTSEDFLDAFEKLLKLRLKDQQEREIVHVLVDCCLQEKTYNPFYAYLSAKFCEYERRFQMTFQFTMWDKIKDLGNLSAAASSNLIHLLAHLLKTKSLSLTVFKVIEFSELDKPKALFLRQVLSVLLLQTDPEELNHIFGKLADNPKLGMLHESLKLFLTHFLLKNIKPLPNVEMVTLLKEKTELVIRVLKAKESRLKL</sequence>
<dbReference type="FunFam" id="1.25.40.180:FF:000032">
    <property type="entry name" value="Nucleolar MIF4G domain-containing protein 1"/>
    <property type="match status" value="1"/>
</dbReference>
<evidence type="ECO:0000256" key="1">
    <source>
        <dbReference type="ARBA" id="ARBA00004604"/>
    </source>
</evidence>
<comment type="similarity">
    <text evidence="2">Belongs to the CWC22 family.</text>
</comment>
<dbReference type="PANTHER" id="PTHR18034:SF4">
    <property type="entry name" value="NUCLEOLAR MIF4G DOMAIN-CONTAINING PROTEIN 1"/>
    <property type="match status" value="1"/>
</dbReference>
<feature type="compositionally biased region" description="Basic residues" evidence="8">
    <location>
        <begin position="76"/>
        <end position="85"/>
    </location>
</feature>
<feature type="compositionally biased region" description="Acidic residues" evidence="8">
    <location>
        <begin position="169"/>
        <end position="178"/>
    </location>
</feature>
<feature type="region of interest" description="Disordered" evidence="8">
    <location>
        <begin position="1"/>
        <end position="551"/>
    </location>
</feature>
<dbReference type="GO" id="GO:0042274">
    <property type="term" value="P:ribosomal small subunit biogenesis"/>
    <property type="evidence" value="ECO:0007669"/>
    <property type="project" value="TreeGrafter"/>
</dbReference>
<dbReference type="OrthoDB" id="10260961at2759"/>
<comment type="caution">
    <text evidence="10">The sequence shown here is derived from an EMBL/GenBank/DDBJ whole genome shotgun (WGS) entry which is preliminary data.</text>
</comment>
<feature type="compositionally biased region" description="Basic and acidic residues" evidence="8">
    <location>
        <begin position="145"/>
        <end position="154"/>
    </location>
</feature>
<feature type="compositionally biased region" description="Acidic residues" evidence="8">
    <location>
        <begin position="295"/>
        <end position="313"/>
    </location>
</feature>
<feature type="compositionally biased region" description="Acidic residues" evidence="8">
    <location>
        <begin position="373"/>
        <end position="385"/>
    </location>
</feature>
<keyword evidence="11" id="KW-1185">Reference proteome</keyword>
<feature type="compositionally biased region" description="Acidic residues" evidence="8">
    <location>
        <begin position="456"/>
        <end position="480"/>
    </location>
</feature>
<feature type="compositionally biased region" description="Acidic residues" evidence="8">
    <location>
        <begin position="237"/>
        <end position="251"/>
    </location>
</feature>
<reference evidence="10" key="1">
    <citation type="journal article" date="2023" name="DNA Res.">
        <title>Chromosome-level genome assembly of Phrynocephalus forsythii using third-generation DNA sequencing and Hi-C analysis.</title>
        <authorList>
            <person name="Qi Y."/>
            <person name="Zhao W."/>
            <person name="Zhao Y."/>
            <person name="Niu C."/>
            <person name="Cao S."/>
            <person name="Zhang Y."/>
        </authorList>
    </citation>
    <scope>NUCLEOTIDE SEQUENCE</scope>
    <source>
        <tissue evidence="10">Muscle</tissue>
    </source>
</reference>
<feature type="compositionally biased region" description="Acidic residues" evidence="8">
    <location>
        <begin position="497"/>
        <end position="533"/>
    </location>
</feature>
<comment type="function">
    <text evidence="4">Plays a role in targeting PPP1CA to the nucleolus.</text>
</comment>
<dbReference type="Gene3D" id="1.25.40.180">
    <property type="match status" value="1"/>
</dbReference>
<dbReference type="Pfam" id="PF02854">
    <property type="entry name" value="MIF4G"/>
    <property type="match status" value="1"/>
</dbReference>
<feature type="compositionally biased region" description="Basic and acidic residues" evidence="8">
    <location>
        <begin position="86"/>
        <end position="103"/>
    </location>
</feature>
<dbReference type="Proteomes" id="UP001142489">
    <property type="component" value="Unassembled WGS sequence"/>
</dbReference>
<keyword evidence="3" id="KW-0539">Nucleus</keyword>
<name>A0A9Q0XNP8_9SAUR</name>
<dbReference type="PROSITE" id="PS51366">
    <property type="entry name" value="MI"/>
    <property type="match status" value="1"/>
</dbReference>
<accession>A0A9Q0XNP8</accession>
<dbReference type="SUPFAM" id="SSF48371">
    <property type="entry name" value="ARM repeat"/>
    <property type="match status" value="1"/>
</dbReference>
<dbReference type="InterPro" id="IPR003890">
    <property type="entry name" value="MIF4G-like_typ-3"/>
</dbReference>
<comment type="subcellular location">
    <subcellularLocation>
        <location evidence="1">Nucleus</location>
        <location evidence="1">Nucleolus</location>
    </subcellularLocation>
</comment>
<evidence type="ECO:0000256" key="4">
    <source>
        <dbReference type="ARBA" id="ARBA00054269"/>
    </source>
</evidence>
<dbReference type="PANTHER" id="PTHR18034">
    <property type="entry name" value="CELL CYCLE CONTROL PROTEIN CWF22-RELATED"/>
    <property type="match status" value="1"/>
</dbReference>
<comment type="subunit">
    <text evidence="5">May interact with EIF4A1, EIF4A2 and EIF4A3. Interacts with PPP1CA and PPP1CC.</text>
</comment>
<evidence type="ECO:0000313" key="11">
    <source>
        <dbReference type="Proteomes" id="UP001142489"/>
    </source>
</evidence>
<feature type="domain" description="MI" evidence="9">
    <location>
        <begin position="874"/>
        <end position="990"/>
    </location>
</feature>
<dbReference type="InterPro" id="IPR016024">
    <property type="entry name" value="ARM-type_fold"/>
</dbReference>
<evidence type="ECO:0000256" key="2">
    <source>
        <dbReference type="ARBA" id="ARBA00006856"/>
    </source>
</evidence>
<dbReference type="SMART" id="SM00543">
    <property type="entry name" value="MIF4G"/>
    <property type="match status" value="1"/>
</dbReference>
<protein>
    <recommendedName>
        <fullName evidence="6">Nucleolar MIF4G domain-containing protein 1</fullName>
    </recommendedName>
    <alternativeName>
        <fullName evidence="7">SGD1 homolog</fullName>
    </alternativeName>
</protein>
<dbReference type="InterPro" id="IPR003891">
    <property type="entry name" value="Initiation_fac_eIF4g_MI"/>
</dbReference>
<evidence type="ECO:0000256" key="7">
    <source>
        <dbReference type="ARBA" id="ARBA00075714"/>
    </source>
</evidence>
<dbReference type="SMART" id="SM00544">
    <property type="entry name" value="MA3"/>
    <property type="match status" value="1"/>
</dbReference>
<organism evidence="10 11">
    <name type="scientific">Phrynocephalus forsythii</name>
    <dbReference type="NCBI Taxonomy" id="171643"/>
    <lineage>
        <taxon>Eukaryota</taxon>
        <taxon>Metazoa</taxon>
        <taxon>Chordata</taxon>
        <taxon>Craniata</taxon>
        <taxon>Vertebrata</taxon>
        <taxon>Euteleostomi</taxon>
        <taxon>Lepidosauria</taxon>
        <taxon>Squamata</taxon>
        <taxon>Bifurcata</taxon>
        <taxon>Unidentata</taxon>
        <taxon>Episquamata</taxon>
        <taxon>Toxicofera</taxon>
        <taxon>Iguania</taxon>
        <taxon>Acrodonta</taxon>
        <taxon>Agamidae</taxon>
        <taxon>Agaminae</taxon>
        <taxon>Phrynocephalus</taxon>
    </lineage>
</organism>
<gene>
    <name evidence="10" type="ORF">JRQ81_018455</name>
</gene>
<dbReference type="GO" id="GO:0005730">
    <property type="term" value="C:nucleolus"/>
    <property type="evidence" value="ECO:0007669"/>
    <property type="project" value="UniProtKB-SubCell"/>
</dbReference>
<proteinExistence type="inferred from homology"/>
<feature type="compositionally biased region" description="Basic residues" evidence="8">
    <location>
        <begin position="155"/>
        <end position="165"/>
    </location>
</feature>
<dbReference type="GO" id="GO:0003723">
    <property type="term" value="F:RNA binding"/>
    <property type="evidence" value="ECO:0007669"/>
    <property type="project" value="InterPro"/>
</dbReference>
<dbReference type="AlphaFoldDB" id="A0A9Q0XNP8"/>
<feature type="compositionally biased region" description="Acidic residues" evidence="8">
    <location>
        <begin position="401"/>
        <end position="415"/>
    </location>
</feature>
<dbReference type="EMBL" id="JAPFRF010000009">
    <property type="protein sequence ID" value="KAJ7322168.1"/>
    <property type="molecule type" value="Genomic_DNA"/>
</dbReference>
<evidence type="ECO:0000256" key="5">
    <source>
        <dbReference type="ARBA" id="ARBA00063784"/>
    </source>
</evidence>
<evidence type="ECO:0000256" key="3">
    <source>
        <dbReference type="ARBA" id="ARBA00023242"/>
    </source>
</evidence>
<evidence type="ECO:0000256" key="8">
    <source>
        <dbReference type="SAM" id="MobiDB-lite"/>
    </source>
</evidence>